<dbReference type="OrthoDB" id="10022853at2759"/>
<evidence type="ECO:0000313" key="5">
    <source>
        <dbReference type="Proteomes" id="UP000001070"/>
    </source>
</evidence>
<dbReference type="PANTHER" id="PTHR24366">
    <property type="entry name" value="IG(IMMUNOGLOBULIN) AND LRR(LEUCINE RICH REPEAT) DOMAINS"/>
    <property type="match status" value="1"/>
</dbReference>
<organism evidence="5">
    <name type="scientific">Drosophila grimshawi</name>
    <name type="common">Hawaiian fruit fly</name>
    <name type="synonym">Idiomyia grimshawi</name>
    <dbReference type="NCBI Taxonomy" id="7222"/>
    <lineage>
        <taxon>Eukaryota</taxon>
        <taxon>Metazoa</taxon>
        <taxon>Ecdysozoa</taxon>
        <taxon>Arthropoda</taxon>
        <taxon>Hexapoda</taxon>
        <taxon>Insecta</taxon>
        <taxon>Pterygota</taxon>
        <taxon>Neoptera</taxon>
        <taxon>Endopterygota</taxon>
        <taxon>Diptera</taxon>
        <taxon>Brachycera</taxon>
        <taxon>Muscomorpha</taxon>
        <taxon>Ephydroidea</taxon>
        <taxon>Drosophilidae</taxon>
        <taxon>Drosophila</taxon>
        <taxon>Hawaiian Drosophila</taxon>
    </lineage>
</organism>
<protein>
    <submittedName>
        <fullName evidence="4">GH10816</fullName>
    </submittedName>
</protein>
<name>B4JAY0_DROGR</name>
<proteinExistence type="predicted"/>
<dbReference type="Gene3D" id="3.80.10.10">
    <property type="entry name" value="Ribonuclease Inhibitor"/>
    <property type="match status" value="9"/>
</dbReference>
<keyword evidence="5" id="KW-1185">Reference proteome</keyword>
<sequence length="1339" mass="150860">MHLYLALISCLVCTAHCWQFDGGGAGAAAVRRLLQRSVRNTPRALARGPPPGRGSAALLGSQQQDVLYACPLNSMCQCAGLPNETSTLIEINCNEVALYKFPEFIHSSVRYIEMSNTHLQSVDDETFQGLRLKTLKLIDNELQDISERSFSTMTYSLMTLDISGNKMQQLPLEALQRLHSLTRLVAQRNHITSLDGNWEAQHDTLRSLHLSGNDITEVAPGGAFDALAYNGDNNSSQPNSLAAIGVQNGLDGSNVLHSANPGSGDRFEQLQKLLWLDLSNNRITHVSANYLPRSLVTVDLSSNLLSVFPHQLFEQLPELRIVSLRDNLLRSVHGKEREKELQLRTLRMHLEKLDLGQNCIEQLESDFFQQNYSDVHIRALNMEQNYVTQLPAEVFRATGIVHLVLAFNAISRVHPAAFEGLTDTLEYLDLERNHLTTVPVAISTLHRLRYLYLTSNRINQLSNLPSLTSNLKVLSLSGNNFTMIPVLGLKNYTQLSYLNMGYNSIADIPEGIFAVDGWGSNLQTILLRNNKITHLHLGSFAGLDQIQEISLSFNDITIHHPLVFENISHTLKILELSFAVFPARSLESLDPLDALLPLSQLIWLGLDNNNLKTISNESFAQMRELSYINLSFNQLKSLPHGLFLPEAHSHLVEIELSYNALDRLESQTFHNLGDLQTLNLQSNQLRSIARHAFHNLEFLRYIDLSHNRLGNISHGAFTVLPNLGALDLMHNQLCALSLKSFHYVSNATTPLRLNLSHNHISSFDDELSSYMYIYQLDISHNHISKSDSFTNLANTLRFLNVAHNSLGGLQSHAFGDLEFLEILNLSHNNLSSLRRRSFQGLNSLQELDLSHNQLDQLQVEQFSNLRKLRILRICSNRLRALPREVFMNTRLEFLDISDNQLSVWPVPAFTDIGFTLRSIQMSRNNLEYLDASMFVNSQFLYDISLARNRITILPDNTFSFLNNLTNLDLSENPLVTTNLREVFVHTPRVRKLILHHMGLYVLPTLKLPLLSYLDVSGNYLQELSPLGALRHLRHVNVSHNKLINASCAVEHLPTSVRVLDLAHNPLRRITLHDLLSLRHLSELNLLDVKVANPQAFSKLRSLRKLHASSHANLGDLVARLPGLQELRVHCLESNIGGQLLQRLVNNTKLQLVELYGSNVQTISPDAFSGLARNQQLQVKISHTRISDLPPGIFYALREVPHLSIDISHNRINALAADSFYPNKSYWDAVGTRSIMGGLITSHNPLECECGLVWFGHWLRRWLRESAQIKVIQKDDLKRMVQRARANTCHDPTSGRHLPILEIFPEDLLCQASALSSSGQRIFLLSFAAALTLPLFTISL</sequence>
<dbReference type="OMA" id="ECDCEIA"/>
<dbReference type="Pfam" id="PF00560">
    <property type="entry name" value="LRR_1"/>
    <property type="match status" value="1"/>
</dbReference>
<dbReference type="Proteomes" id="UP000001070">
    <property type="component" value="Unassembled WGS sequence"/>
</dbReference>
<dbReference type="eggNOG" id="KOG4194">
    <property type="taxonomic scope" value="Eukaryota"/>
</dbReference>
<dbReference type="KEGG" id="dgr:6561724"/>
<accession>B4JAY0</accession>
<dbReference type="InterPro" id="IPR001611">
    <property type="entry name" value="Leu-rich_rpt"/>
</dbReference>
<dbReference type="Pfam" id="PF13855">
    <property type="entry name" value="LRR_8"/>
    <property type="match status" value="7"/>
</dbReference>
<dbReference type="SMART" id="SM00369">
    <property type="entry name" value="LRR_TYP"/>
    <property type="match status" value="31"/>
</dbReference>
<dbReference type="FunCoup" id="B4JAY0">
    <property type="interactions" value="48"/>
</dbReference>
<reference evidence="4 5" key="1">
    <citation type="journal article" date="2007" name="Nature">
        <title>Evolution of genes and genomes on the Drosophila phylogeny.</title>
        <authorList>
            <consortium name="Drosophila 12 Genomes Consortium"/>
            <person name="Clark A.G."/>
            <person name="Eisen M.B."/>
            <person name="Smith D.R."/>
            <person name="Bergman C.M."/>
            <person name="Oliver B."/>
            <person name="Markow T.A."/>
            <person name="Kaufman T.C."/>
            <person name="Kellis M."/>
            <person name="Gelbart W."/>
            <person name="Iyer V.N."/>
            <person name="Pollard D.A."/>
            <person name="Sackton T.B."/>
            <person name="Larracuente A.M."/>
            <person name="Singh N.D."/>
            <person name="Abad J.P."/>
            <person name="Abt D.N."/>
            <person name="Adryan B."/>
            <person name="Aguade M."/>
            <person name="Akashi H."/>
            <person name="Anderson W.W."/>
            <person name="Aquadro C.F."/>
            <person name="Ardell D.H."/>
            <person name="Arguello R."/>
            <person name="Artieri C.G."/>
            <person name="Barbash D.A."/>
            <person name="Barker D."/>
            <person name="Barsanti P."/>
            <person name="Batterham P."/>
            <person name="Batzoglou S."/>
            <person name="Begun D."/>
            <person name="Bhutkar A."/>
            <person name="Blanco E."/>
            <person name="Bosak S.A."/>
            <person name="Bradley R.K."/>
            <person name="Brand A.D."/>
            <person name="Brent M.R."/>
            <person name="Brooks A.N."/>
            <person name="Brown R.H."/>
            <person name="Butlin R.K."/>
            <person name="Caggese C."/>
            <person name="Calvi B.R."/>
            <person name="Bernardo de Carvalho A."/>
            <person name="Caspi A."/>
            <person name="Castrezana S."/>
            <person name="Celniker S.E."/>
            <person name="Chang J.L."/>
            <person name="Chapple C."/>
            <person name="Chatterji S."/>
            <person name="Chinwalla A."/>
            <person name="Civetta A."/>
            <person name="Clifton S.W."/>
            <person name="Comeron J.M."/>
            <person name="Costello J.C."/>
            <person name="Coyne J.A."/>
            <person name="Daub J."/>
            <person name="David R.G."/>
            <person name="Delcher A.L."/>
            <person name="Delehaunty K."/>
            <person name="Do C.B."/>
            <person name="Ebling H."/>
            <person name="Edwards K."/>
            <person name="Eickbush T."/>
            <person name="Evans J.D."/>
            <person name="Filipski A."/>
            <person name="Findeiss S."/>
            <person name="Freyhult E."/>
            <person name="Fulton L."/>
            <person name="Fulton R."/>
            <person name="Garcia A.C."/>
            <person name="Gardiner A."/>
            <person name="Garfield D.A."/>
            <person name="Garvin B.E."/>
            <person name="Gibson G."/>
            <person name="Gilbert D."/>
            <person name="Gnerre S."/>
            <person name="Godfrey J."/>
            <person name="Good R."/>
            <person name="Gotea V."/>
            <person name="Gravely B."/>
            <person name="Greenberg A.J."/>
            <person name="Griffiths-Jones S."/>
            <person name="Gross S."/>
            <person name="Guigo R."/>
            <person name="Gustafson E.A."/>
            <person name="Haerty W."/>
            <person name="Hahn M.W."/>
            <person name="Halligan D.L."/>
            <person name="Halpern A.L."/>
            <person name="Halter G.M."/>
            <person name="Han M.V."/>
            <person name="Heger A."/>
            <person name="Hillier L."/>
            <person name="Hinrichs A.S."/>
            <person name="Holmes I."/>
            <person name="Hoskins R.A."/>
            <person name="Hubisz M.J."/>
            <person name="Hultmark D."/>
            <person name="Huntley M.A."/>
            <person name="Jaffe D.B."/>
            <person name="Jagadeeshan S."/>
            <person name="Jeck W.R."/>
            <person name="Johnson J."/>
            <person name="Jones C.D."/>
            <person name="Jordan W.C."/>
            <person name="Karpen G.H."/>
            <person name="Kataoka E."/>
            <person name="Keightley P.D."/>
            <person name="Kheradpour P."/>
            <person name="Kirkness E.F."/>
            <person name="Koerich L.B."/>
            <person name="Kristiansen K."/>
            <person name="Kudrna D."/>
            <person name="Kulathinal R.J."/>
            <person name="Kumar S."/>
            <person name="Kwok R."/>
            <person name="Lander E."/>
            <person name="Langley C.H."/>
            <person name="Lapoint R."/>
            <person name="Lazzaro B.P."/>
            <person name="Lee S.J."/>
            <person name="Levesque L."/>
            <person name="Li R."/>
            <person name="Lin C.F."/>
            <person name="Lin M.F."/>
            <person name="Lindblad-Toh K."/>
            <person name="Llopart A."/>
            <person name="Long M."/>
            <person name="Low L."/>
            <person name="Lozovsky E."/>
            <person name="Lu J."/>
            <person name="Luo M."/>
            <person name="Machado C.A."/>
            <person name="Makalowski W."/>
            <person name="Marzo M."/>
            <person name="Matsuda M."/>
            <person name="Matzkin L."/>
            <person name="McAllister B."/>
            <person name="McBride C.S."/>
            <person name="McKernan B."/>
            <person name="McKernan K."/>
            <person name="Mendez-Lago M."/>
            <person name="Minx P."/>
            <person name="Mollenhauer M.U."/>
            <person name="Montooth K."/>
            <person name="Mount S.M."/>
            <person name="Mu X."/>
            <person name="Myers E."/>
            <person name="Negre B."/>
            <person name="Newfeld S."/>
            <person name="Nielsen R."/>
            <person name="Noor M.A."/>
            <person name="O'Grady P."/>
            <person name="Pachter L."/>
            <person name="Papaceit M."/>
            <person name="Parisi M.J."/>
            <person name="Parisi M."/>
            <person name="Parts L."/>
            <person name="Pedersen J.S."/>
            <person name="Pesole G."/>
            <person name="Phillippy A.M."/>
            <person name="Ponting C.P."/>
            <person name="Pop M."/>
            <person name="Porcelli D."/>
            <person name="Powell J.R."/>
            <person name="Prohaska S."/>
            <person name="Pruitt K."/>
            <person name="Puig M."/>
            <person name="Quesneville H."/>
            <person name="Ram K.R."/>
            <person name="Rand D."/>
            <person name="Rasmussen M.D."/>
            <person name="Reed L.K."/>
            <person name="Reenan R."/>
            <person name="Reily A."/>
            <person name="Remington K.A."/>
            <person name="Rieger T.T."/>
            <person name="Ritchie M.G."/>
            <person name="Robin C."/>
            <person name="Rogers Y.H."/>
            <person name="Rohde C."/>
            <person name="Rozas J."/>
            <person name="Rubenfield M.J."/>
            <person name="Ruiz A."/>
            <person name="Russo S."/>
            <person name="Salzberg S.L."/>
            <person name="Sanchez-Gracia A."/>
            <person name="Saranga D.J."/>
            <person name="Sato H."/>
            <person name="Schaeffer S.W."/>
            <person name="Schatz M.C."/>
            <person name="Schlenke T."/>
            <person name="Schwartz R."/>
            <person name="Segarra C."/>
            <person name="Singh R.S."/>
            <person name="Sirot L."/>
            <person name="Sirota M."/>
            <person name="Sisneros N.B."/>
            <person name="Smith C.D."/>
            <person name="Smith T.F."/>
            <person name="Spieth J."/>
            <person name="Stage D.E."/>
            <person name="Stark A."/>
            <person name="Stephan W."/>
            <person name="Strausberg R.L."/>
            <person name="Strempel S."/>
            <person name="Sturgill D."/>
            <person name="Sutton G."/>
            <person name="Sutton G.G."/>
            <person name="Tao W."/>
            <person name="Teichmann S."/>
            <person name="Tobari Y.N."/>
            <person name="Tomimura Y."/>
            <person name="Tsolas J.M."/>
            <person name="Valente V.L."/>
            <person name="Venter E."/>
            <person name="Venter J.C."/>
            <person name="Vicario S."/>
            <person name="Vieira F.G."/>
            <person name="Vilella A.J."/>
            <person name="Villasante A."/>
            <person name="Walenz B."/>
            <person name="Wang J."/>
            <person name="Wasserman M."/>
            <person name="Watts T."/>
            <person name="Wilson D."/>
            <person name="Wilson R.K."/>
            <person name="Wing R.A."/>
            <person name="Wolfner M.F."/>
            <person name="Wong A."/>
            <person name="Wong G.K."/>
            <person name="Wu C.I."/>
            <person name="Wu G."/>
            <person name="Yamamoto D."/>
            <person name="Yang H.P."/>
            <person name="Yang S.P."/>
            <person name="Yorke J.A."/>
            <person name="Yoshida K."/>
            <person name="Zdobnov E."/>
            <person name="Zhang P."/>
            <person name="Zhang Y."/>
            <person name="Zimin A.V."/>
            <person name="Baldwin J."/>
            <person name="Abdouelleil A."/>
            <person name="Abdulkadir J."/>
            <person name="Abebe A."/>
            <person name="Abera B."/>
            <person name="Abreu J."/>
            <person name="Acer S.C."/>
            <person name="Aftuck L."/>
            <person name="Alexander A."/>
            <person name="An P."/>
            <person name="Anderson E."/>
            <person name="Anderson S."/>
            <person name="Arachi H."/>
            <person name="Azer M."/>
            <person name="Bachantsang P."/>
            <person name="Barry A."/>
            <person name="Bayul T."/>
            <person name="Berlin A."/>
            <person name="Bessette D."/>
            <person name="Bloom T."/>
            <person name="Blye J."/>
            <person name="Boguslavskiy L."/>
            <person name="Bonnet C."/>
            <person name="Boukhgalter B."/>
            <person name="Bourzgui I."/>
            <person name="Brown A."/>
            <person name="Cahill P."/>
            <person name="Channer S."/>
            <person name="Cheshatsang Y."/>
            <person name="Chuda L."/>
            <person name="Citroen M."/>
            <person name="Collymore A."/>
            <person name="Cooke P."/>
            <person name="Costello M."/>
            <person name="D'Aco K."/>
            <person name="Daza R."/>
            <person name="De Haan G."/>
            <person name="DeGray S."/>
            <person name="DeMaso C."/>
            <person name="Dhargay N."/>
            <person name="Dooley K."/>
            <person name="Dooley E."/>
            <person name="Doricent M."/>
            <person name="Dorje P."/>
            <person name="Dorjee K."/>
            <person name="Dupes A."/>
            <person name="Elong R."/>
            <person name="Falk J."/>
            <person name="Farina A."/>
            <person name="Faro S."/>
            <person name="Ferguson D."/>
            <person name="Fisher S."/>
            <person name="Foley C.D."/>
            <person name="Franke A."/>
            <person name="Friedrich D."/>
            <person name="Gadbois L."/>
            <person name="Gearin G."/>
            <person name="Gearin C.R."/>
            <person name="Giannoukos G."/>
            <person name="Goode T."/>
            <person name="Graham J."/>
            <person name="Grandbois E."/>
            <person name="Grewal S."/>
            <person name="Gyaltsen K."/>
            <person name="Hafez N."/>
            <person name="Hagos B."/>
            <person name="Hall J."/>
            <person name="Henson C."/>
            <person name="Hollinger A."/>
            <person name="Honan T."/>
            <person name="Huard M.D."/>
            <person name="Hughes L."/>
            <person name="Hurhula B."/>
            <person name="Husby M.E."/>
            <person name="Kamat A."/>
            <person name="Kanga B."/>
            <person name="Kashin S."/>
            <person name="Khazanovich D."/>
            <person name="Kisner P."/>
            <person name="Lance K."/>
            <person name="Lara M."/>
            <person name="Lee W."/>
            <person name="Lennon N."/>
            <person name="Letendre F."/>
            <person name="LeVine R."/>
            <person name="Lipovsky A."/>
            <person name="Liu X."/>
            <person name="Liu J."/>
            <person name="Liu S."/>
            <person name="Lokyitsang T."/>
            <person name="Lokyitsang Y."/>
            <person name="Lubonja R."/>
            <person name="Lui A."/>
            <person name="MacDonald P."/>
            <person name="Magnisalis V."/>
            <person name="Maru K."/>
            <person name="Matthews C."/>
            <person name="McCusker W."/>
            <person name="McDonough S."/>
            <person name="Mehta T."/>
            <person name="Meldrim J."/>
            <person name="Meneus L."/>
            <person name="Mihai O."/>
            <person name="Mihalev A."/>
            <person name="Mihova T."/>
            <person name="Mittelman R."/>
            <person name="Mlenga V."/>
            <person name="Montmayeur A."/>
            <person name="Mulrain L."/>
            <person name="Navidi A."/>
            <person name="Naylor J."/>
            <person name="Negash T."/>
            <person name="Nguyen T."/>
            <person name="Nguyen N."/>
            <person name="Nicol R."/>
            <person name="Norbu C."/>
            <person name="Norbu N."/>
            <person name="Novod N."/>
            <person name="O'Neill B."/>
            <person name="Osman S."/>
            <person name="Markiewicz E."/>
            <person name="Oyono O.L."/>
            <person name="Patti C."/>
            <person name="Phunkhang P."/>
            <person name="Pierre F."/>
            <person name="Priest M."/>
            <person name="Raghuraman S."/>
            <person name="Rege F."/>
            <person name="Reyes R."/>
            <person name="Rise C."/>
            <person name="Rogov P."/>
            <person name="Ross K."/>
            <person name="Ryan E."/>
            <person name="Settipalli S."/>
            <person name="Shea T."/>
            <person name="Sherpa N."/>
            <person name="Shi L."/>
            <person name="Shih D."/>
            <person name="Sparrow T."/>
            <person name="Spaulding J."/>
            <person name="Stalker J."/>
            <person name="Stange-Thomann N."/>
            <person name="Stavropoulos S."/>
            <person name="Stone C."/>
            <person name="Strader C."/>
            <person name="Tesfaye S."/>
            <person name="Thomson T."/>
            <person name="Thoulutsang Y."/>
            <person name="Thoulutsang D."/>
            <person name="Topham K."/>
            <person name="Topping I."/>
            <person name="Tsamla T."/>
            <person name="Vassiliev H."/>
            <person name="Vo A."/>
            <person name="Wangchuk T."/>
            <person name="Wangdi T."/>
            <person name="Weiand M."/>
            <person name="Wilkinson J."/>
            <person name="Wilson A."/>
            <person name="Yadav S."/>
            <person name="Young G."/>
            <person name="Yu Q."/>
            <person name="Zembek L."/>
            <person name="Zhong D."/>
            <person name="Zimmer A."/>
            <person name="Zwirko Z."/>
            <person name="Jaffe D.B."/>
            <person name="Alvarez P."/>
            <person name="Brockman W."/>
            <person name="Butler J."/>
            <person name="Chin C."/>
            <person name="Gnerre S."/>
            <person name="Grabherr M."/>
            <person name="Kleber M."/>
            <person name="Mauceli E."/>
            <person name="MacCallum I."/>
        </authorList>
    </citation>
    <scope>NUCLEOTIDE SEQUENCE [LARGE SCALE GENOMIC DNA]</scope>
    <source>
        <strain evidence="5">Tucson 15287-2541.00</strain>
    </source>
</reference>
<keyword evidence="3" id="KW-0732">Signal</keyword>
<feature type="signal peptide" evidence="3">
    <location>
        <begin position="1"/>
        <end position="17"/>
    </location>
</feature>
<evidence type="ECO:0000313" key="4">
    <source>
        <dbReference type="EMBL" id="EDW02850.1"/>
    </source>
</evidence>
<dbReference type="PROSITE" id="PS51450">
    <property type="entry name" value="LRR"/>
    <property type="match status" value="11"/>
</dbReference>
<dbReference type="InterPro" id="IPR003591">
    <property type="entry name" value="Leu-rich_rpt_typical-subtyp"/>
</dbReference>
<dbReference type="FunFam" id="3.80.10.10:FF:001164">
    <property type="entry name" value="GH01279p"/>
    <property type="match status" value="1"/>
</dbReference>
<dbReference type="SUPFAM" id="SSF52058">
    <property type="entry name" value="L domain-like"/>
    <property type="match status" value="5"/>
</dbReference>
<dbReference type="SMART" id="SM00364">
    <property type="entry name" value="LRR_BAC"/>
    <property type="match status" value="12"/>
</dbReference>
<keyword evidence="1" id="KW-0433">Leucine-rich repeat</keyword>
<dbReference type="STRING" id="7222.B4JAY0"/>
<dbReference type="eggNOG" id="KOG0619">
    <property type="taxonomic scope" value="Eukaryota"/>
</dbReference>
<keyword evidence="2" id="KW-0677">Repeat</keyword>
<dbReference type="PANTHER" id="PTHR24366:SF170">
    <property type="entry name" value="RE50361P"/>
    <property type="match status" value="1"/>
</dbReference>
<dbReference type="PRINTS" id="PR00019">
    <property type="entry name" value="LEURICHRPT"/>
</dbReference>
<dbReference type="HOGENOM" id="CLU_006060_1_0_1"/>
<dbReference type="InParanoid" id="B4JAY0"/>
<dbReference type="EMBL" id="CH916368">
    <property type="protein sequence ID" value="EDW02850.1"/>
    <property type="molecule type" value="Genomic_DNA"/>
</dbReference>
<evidence type="ECO:0000256" key="3">
    <source>
        <dbReference type="SAM" id="SignalP"/>
    </source>
</evidence>
<gene>
    <name evidence="4" type="primary">Dgri\GH10816</name>
    <name evidence="4" type="ORF">Dgri_GH10816</name>
</gene>
<dbReference type="PhylomeDB" id="B4JAY0"/>
<dbReference type="InterPro" id="IPR032675">
    <property type="entry name" value="LRR_dom_sf"/>
</dbReference>
<evidence type="ECO:0000256" key="2">
    <source>
        <dbReference type="ARBA" id="ARBA00022737"/>
    </source>
</evidence>
<evidence type="ECO:0000256" key="1">
    <source>
        <dbReference type="ARBA" id="ARBA00022614"/>
    </source>
</evidence>
<dbReference type="SMART" id="SM00365">
    <property type="entry name" value="LRR_SD22"/>
    <property type="match status" value="10"/>
</dbReference>
<feature type="chain" id="PRO_5002811758" evidence="3">
    <location>
        <begin position="18"/>
        <end position="1339"/>
    </location>
</feature>